<proteinExistence type="predicted"/>
<organism evidence="2 3">
    <name type="scientific">Pectobacterium parmentieri</name>
    <dbReference type="NCBI Taxonomy" id="1905730"/>
    <lineage>
        <taxon>Bacteria</taxon>
        <taxon>Pseudomonadati</taxon>
        <taxon>Pseudomonadota</taxon>
        <taxon>Gammaproteobacteria</taxon>
        <taxon>Enterobacterales</taxon>
        <taxon>Pectobacteriaceae</taxon>
        <taxon>Pectobacterium</taxon>
    </lineage>
</organism>
<dbReference type="eggNOG" id="ENOG502Z8UB">
    <property type="taxonomic scope" value="Bacteria"/>
</dbReference>
<keyword evidence="1" id="KW-0732">Signal</keyword>
<sequence>MKLSLITRSFIIAGIGAVTASANAAGTWTEARNDAMGGTGVASSHYSAAALVNPALLTKLDKSDDFSLILPAVGAQVSDPDNLQDGVDRIDNDWKSFERIVSAGGDASLAASKLRGSLQDFSGSHAKAHAGASTVAAVPNSVLPFAIVAKAWGTATVKTNVTDSDLQWLDGVSNGTANGSDLSSLTSSANGRAAVVADVGVAMAREFNVGGFAFSAGITPKVQRVYTFNYNVAINNYDSSDFRSGNYRNDKTGANVDVGFSTNLNDNWIVGLVGQNLIARSIETKEVNGVKDTFKIKPQATLGTAYSNGFVTTALDVDLTPASRFNSDKDSQFVSVGGELNAWKWAQLRAGYRTDIHDSDNSYFTAGIGLSPFDVVHLDITGMAGTDRTYGAVAQLTFTF</sequence>
<dbReference type="EMBL" id="CP003415">
    <property type="protein sequence ID" value="AFI91497.1"/>
    <property type="molecule type" value="Genomic_DNA"/>
</dbReference>
<dbReference type="Pfam" id="PF13729">
    <property type="entry name" value="TraF_2"/>
    <property type="match status" value="1"/>
</dbReference>
<accession>A0A0H3I8F3</accession>
<dbReference type="PATRIC" id="fig|1166016.3.peg.3485"/>
<dbReference type="Proteomes" id="UP000008044">
    <property type="component" value="Chromosome"/>
</dbReference>
<dbReference type="KEGG" id="pec:W5S_3427"/>
<dbReference type="STRING" id="1905730.W5S_3427"/>
<reference evidence="2 3" key="1">
    <citation type="journal article" date="2012" name="J. Bacteriol.">
        <title>Genome sequence of Pectobacterium sp. strain SCC3193.</title>
        <authorList>
            <person name="Koskinen J.P."/>
            <person name="Laine P."/>
            <person name="Niemi O."/>
            <person name="Nykyri J."/>
            <person name="Harjunpaa H."/>
            <person name="Auvinen P."/>
            <person name="Paulin L."/>
            <person name="Pirhonen M."/>
            <person name="Palva T."/>
            <person name="Holm L."/>
        </authorList>
    </citation>
    <scope>NUCLEOTIDE SEQUENCE [LARGE SCALE GENOMIC DNA]</scope>
    <source>
        <strain evidence="2 3">SCC3193</strain>
    </source>
</reference>
<gene>
    <name evidence="2" type="ordered locus">W5S_3427</name>
</gene>
<dbReference type="RefSeq" id="WP_014700971.1">
    <property type="nucleotide sequence ID" value="NC_017845.1"/>
</dbReference>
<feature type="signal peptide" evidence="1">
    <location>
        <begin position="1"/>
        <end position="24"/>
    </location>
</feature>
<evidence type="ECO:0000256" key="1">
    <source>
        <dbReference type="SAM" id="SignalP"/>
    </source>
</evidence>
<protein>
    <submittedName>
        <fullName evidence="2">TraF like protein</fullName>
    </submittedName>
</protein>
<evidence type="ECO:0000313" key="2">
    <source>
        <dbReference type="EMBL" id="AFI91497.1"/>
    </source>
</evidence>
<dbReference type="AlphaFoldDB" id="A0A0H3I8F3"/>
<feature type="chain" id="PRO_5002611791" evidence="1">
    <location>
        <begin position="25"/>
        <end position="400"/>
    </location>
</feature>
<dbReference type="InterPro" id="IPR032811">
    <property type="entry name" value="Put_conjugal_transfer"/>
</dbReference>
<dbReference type="HOGENOM" id="CLU_037007_1_0_6"/>
<name>A0A0H3I8F3_PECPM</name>
<dbReference type="Gene3D" id="2.40.160.60">
    <property type="entry name" value="Outer membrane protein transport protein (OMPP1/FadL/TodX)"/>
    <property type="match status" value="1"/>
</dbReference>
<evidence type="ECO:0000313" key="3">
    <source>
        <dbReference type="Proteomes" id="UP000008044"/>
    </source>
</evidence>